<dbReference type="PANTHER" id="PTHR15511:SF2">
    <property type="entry name" value="TUMOR NECROSIS FACTOR RECEPTOR SUPERFAMILY MEMBER 13B"/>
    <property type="match status" value="1"/>
</dbReference>
<dbReference type="EMBL" id="JAPFRF010000021">
    <property type="protein sequence ID" value="KAJ7305894.1"/>
    <property type="molecule type" value="Genomic_DNA"/>
</dbReference>
<dbReference type="InterPro" id="IPR015384">
    <property type="entry name" value="TACI_Cys-rich-dom"/>
</dbReference>
<dbReference type="GO" id="GO:0005886">
    <property type="term" value="C:plasma membrane"/>
    <property type="evidence" value="ECO:0007669"/>
    <property type="project" value="InterPro"/>
</dbReference>
<name>A0A9Q1AR58_9SAUR</name>
<gene>
    <name evidence="2" type="ORF">JRQ81_010260</name>
</gene>
<dbReference type="Gene3D" id="4.10.1290.10">
    <property type="entry name" value="Tumor necrosis factor receptor superfamily"/>
    <property type="match status" value="2"/>
</dbReference>
<dbReference type="OrthoDB" id="9934669at2759"/>
<dbReference type="SUPFAM" id="SSF57586">
    <property type="entry name" value="TNF receptor-like"/>
    <property type="match status" value="2"/>
</dbReference>
<accession>A0A9Q1AR58</accession>
<reference evidence="2" key="1">
    <citation type="journal article" date="2023" name="DNA Res.">
        <title>Chromosome-level genome assembly of Phrynocephalus forsythii using third-generation DNA sequencing and Hi-C analysis.</title>
        <authorList>
            <person name="Qi Y."/>
            <person name="Zhao W."/>
            <person name="Zhao Y."/>
            <person name="Niu C."/>
            <person name="Cao S."/>
            <person name="Zhang Y."/>
        </authorList>
    </citation>
    <scope>NUCLEOTIDE SEQUENCE</scope>
    <source>
        <tissue evidence="2">Muscle</tissue>
    </source>
</reference>
<dbReference type="GO" id="GO:0001782">
    <property type="term" value="P:B cell homeostasis"/>
    <property type="evidence" value="ECO:0007669"/>
    <property type="project" value="TreeGrafter"/>
</dbReference>
<dbReference type="AlphaFoldDB" id="A0A9Q1AR58"/>
<proteinExistence type="predicted"/>
<dbReference type="GO" id="GO:0002244">
    <property type="term" value="P:hematopoietic progenitor cell differentiation"/>
    <property type="evidence" value="ECO:0007669"/>
    <property type="project" value="TreeGrafter"/>
</dbReference>
<evidence type="ECO:0000313" key="2">
    <source>
        <dbReference type="EMBL" id="KAJ7305894.1"/>
    </source>
</evidence>
<dbReference type="GO" id="GO:0030889">
    <property type="term" value="P:negative regulation of B cell proliferation"/>
    <property type="evidence" value="ECO:0007669"/>
    <property type="project" value="TreeGrafter"/>
</dbReference>
<sequence length="132" mass="14342">MGHLVICSFQPPTSPAATCAALGVVILKKASAAPQVRGSNRTMVCSNVQYWDELLQSCKSCLLVCHPLKVKACADFCRSVDCRRRPGFYYDSLLRDCIDCSSVCGQHPTECQPFCLGAKPWPPSDITSAGKQ</sequence>
<dbReference type="Pfam" id="PF09305">
    <property type="entry name" value="TACI-CRD2"/>
    <property type="match status" value="1"/>
</dbReference>
<evidence type="ECO:0000313" key="3">
    <source>
        <dbReference type="Proteomes" id="UP001142489"/>
    </source>
</evidence>
<dbReference type="Proteomes" id="UP001142489">
    <property type="component" value="Unassembled WGS sequence"/>
</dbReference>
<feature type="domain" description="TACI cysteine-rich" evidence="1">
    <location>
        <begin position="81"/>
        <end position="115"/>
    </location>
</feature>
<organism evidence="2 3">
    <name type="scientific">Phrynocephalus forsythii</name>
    <dbReference type="NCBI Taxonomy" id="171643"/>
    <lineage>
        <taxon>Eukaryota</taxon>
        <taxon>Metazoa</taxon>
        <taxon>Chordata</taxon>
        <taxon>Craniata</taxon>
        <taxon>Vertebrata</taxon>
        <taxon>Euteleostomi</taxon>
        <taxon>Lepidosauria</taxon>
        <taxon>Squamata</taxon>
        <taxon>Bifurcata</taxon>
        <taxon>Unidentata</taxon>
        <taxon>Episquamata</taxon>
        <taxon>Toxicofera</taxon>
        <taxon>Iguania</taxon>
        <taxon>Acrodonta</taxon>
        <taxon>Agamidae</taxon>
        <taxon>Agaminae</taxon>
        <taxon>Phrynocephalus</taxon>
    </lineage>
</organism>
<dbReference type="PANTHER" id="PTHR15511">
    <property type="entry name" value="TUMOR NECROSIS FACTOR RECEPTOR SUPERFAMILY MEMBER 13B"/>
    <property type="match status" value="1"/>
</dbReference>
<dbReference type="InterPro" id="IPR022317">
    <property type="entry name" value="TNFR_13B"/>
</dbReference>
<evidence type="ECO:0000259" key="1">
    <source>
        <dbReference type="Pfam" id="PF09305"/>
    </source>
</evidence>
<comment type="caution">
    <text evidence="2">The sequence shown here is derived from an EMBL/GenBank/DDBJ whole genome shotgun (WGS) entry which is preliminary data.</text>
</comment>
<feature type="non-terminal residue" evidence="2">
    <location>
        <position position="132"/>
    </location>
</feature>
<dbReference type="PRINTS" id="PR01963">
    <property type="entry name" value="TNFACTORR13B"/>
</dbReference>
<keyword evidence="3" id="KW-1185">Reference proteome</keyword>
<protein>
    <recommendedName>
        <fullName evidence="1">TACI cysteine-rich domain-containing protein</fullName>
    </recommendedName>
</protein>